<sequence>MPRKKKKNKIVIGIDTLEVEIQASTLLHENTHIFRSANGVEIGRMKAVKNGYRLSICLPKMLREDNIEPFNVNDFKAIQKVLSMIQKELKQLFDNTLLEMTVKSCEVNSTIQLSDKTKTEPLLQLLSHVLLTKGEKLFVAYTGKRTGKRYEAVRNLCNGKHIESIKTPKLSNSRFCFKIYDKGFEQSITDKGLLRIEFVYSVRGLKHANTGRTLKEFLTVSSINNLLECYRTDYKTYLVDRYWNNLDSKTFVTDVYSKPIYKEMVEIIYNDLCSHKGQPLTVAIMNKELIEIDFKLFEKACCRYYGNPESARKACYRVKKSEEIQINEGIIDEFVTFSRAIIYGDLGRMCPIWEQANKEEQSKIRMFS</sequence>
<organism evidence="1 2">
    <name type="scientific">Dorea formicigenerans</name>
    <dbReference type="NCBI Taxonomy" id="39486"/>
    <lineage>
        <taxon>Bacteria</taxon>
        <taxon>Bacillati</taxon>
        <taxon>Bacillota</taxon>
        <taxon>Clostridia</taxon>
        <taxon>Lachnospirales</taxon>
        <taxon>Lachnospiraceae</taxon>
        <taxon>Dorea</taxon>
    </lineage>
</organism>
<comment type="caution">
    <text evidence="1">The sequence shown here is derived from an EMBL/GenBank/DDBJ whole genome shotgun (WGS) entry which is preliminary data.</text>
</comment>
<gene>
    <name evidence="1" type="ORF">DW658_09210</name>
</gene>
<name>A0A414QC66_9FIRM</name>
<evidence type="ECO:0000313" key="2">
    <source>
        <dbReference type="Proteomes" id="UP000285666"/>
    </source>
</evidence>
<accession>A0A414QC66</accession>
<dbReference type="AlphaFoldDB" id="A0A414QC66"/>
<protein>
    <submittedName>
        <fullName evidence="1">Uncharacterized protein</fullName>
    </submittedName>
</protein>
<dbReference type="RefSeq" id="WP_118237433.1">
    <property type="nucleotide sequence ID" value="NZ_QRHN01000011.1"/>
</dbReference>
<proteinExistence type="predicted"/>
<reference evidence="1 2" key="1">
    <citation type="submission" date="2018-08" db="EMBL/GenBank/DDBJ databases">
        <title>A genome reference for cultivated species of the human gut microbiota.</title>
        <authorList>
            <person name="Zou Y."/>
            <person name="Xue W."/>
            <person name="Luo G."/>
        </authorList>
    </citation>
    <scope>NUCLEOTIDE SEQUENCE [LARGE SCALE GENOMIC DNA]</scope>
    <source>
        <strain evidence="1 2">AM23-7AC</strain>
    </source>
</reference>
<dbReference type="Proteomes" id="UP000285666">
    <property type="component" value="Unassembled WGS sequence"/>
</dbReference>
<evidence type="ECO:0000313" key="1">
    <source>
        <dbReference type="EMBL" id="RHF78379.1"/>
    </source>
</evidence>
<dbReference type="EMBL" id="QRHN01000011">
    <property type="protein sequence ID" value="RHF78379.1"/>
    <property type="molecule type" value="Genomic_DNA"/>
</dbReference>